<dbReference type="AlphaFoldDB" id="A0AAD9M383"/>
<accession>A0AAD9M383</accession>
<keyword evidence="3" id="KW-1185">Reference proteome</keyword>
<feature type="chain" id="PRO_5042175719" description="Secreted protein" evidence="1">
    <location>
        <begin position="21"/>
        <end position="115"/>
    </location>
</feature>
<evidence type="ECO:0000313" key="2">
    <source>
        <dbReference type="EMBL" id="KAK2031409.1"/>
    </source>
</evidence>
<protein>
    <recommendedName>
        <fullName evidence="4">Secreted protein</fullName>
    </recommendedName>
</protein>
<sequence>MLHLCLHVLVSCTFPPMASTSANMPGLKDSARLRARDPSLALYQGAPGASGLFPPSFFPLLFFPSLSPSSLVPPSSHKDQSTSTFLPCMYALGRKKCCPSAIPPFPGRLAPLPLK</sequence>
<comment type="caution">
    <text evidence="2">The sequence shown here is derived from an EMBL/GenBank/DDBJ whole genome shotgun (WGS) entry which is preliminary data.</text>
</comment>
<proteinExistence type="predicted"/>
<feature type="signal peptide" evidence="1">
    <location>
        <begin position="1"/>
        <end position="20"/>
    </location>
</feature>
<reference evidence="2" key="1">
    <citation type="submission" date="2021-06" db="EMBL/GenBank/DDBJ databases">
        <title>Comparative genomics, transcriptomics and evolutionary studies reveal genomic signatures of adaptation to plant cell wall in hemibiotrophic fungi.</title>
        <authorList>
            <consortium name="DOE Joint Genome Institute"/>
            <person name="Baroncelli R."/>
            <person name="Diaz J.F."/>
            <person name="Benocci T."/>
            <person name="Peng M."/>
            <person name="Battaglia E."/>
            <person name="Haridas S."/>
            <person name="Andreopoulos W."/>
            <person name="Labutti K."/>
            <person name="Pangilinan J."/>
            <person name="Floch G.L."/>
            <person name="Makela M.R."/>
            <person name="Henrissat B."/>
            <person name="Grigoriev I.V."/>
            <person name="Crouch J.A."/>
            <person name="De Vries R.P."/>
            <person name="Sukno S.A."/>
            <person name="Thon M.R."/>
        </authorList>
    </citation>
    <scope>NUCLEOTIDE SEQUENCE</scope>
    <source>
        <strain evidence="2">MAFF235873</strain>
    </source>
</reference>
<organism evidence="2 3">
    <name type="scientific">Colletotrichum zoysiae</name>
    <dbReference type="NCBI Taxonomy" id="1216348"/>
    <lineage>
        <taxon>Eukaryota</taxon>
        <taxon>Fungi</taxon>
        <taxon>Dikarya</taxon>
        <taxon>Ascomycota</taxon>
        <taxon>Pezizomycotina</taxon>
        <taxon>Sordariomycetes</taxon>
        <taxon>Hypocreomycetidae</taxon>
        <taxon>Glomerellales</taxon>
        <taxon>Glomerellaceae</taxon>
        <taxon>Colletotrichum</taxon>
        <taxon>Colletotrichum graminicola species complex</taxon>
    </lineage>
</organism>
<dbReference type="EMBL" id="MU842840">
    <property type="protein sequence ID" value="KAK2031409.1"/>
    <property type="molecule type" value="Genomic_DNA"/>
</dbReference>
<gene>
    <name evidence="2" type="ORF">LX32DRAFT_272868</name>
</gene>
<evidence type="ECO:0000313" key="3">
    <source>
        <dbReference type="Proteomes" id="UP001232148"/>
    </source>
</evidence>
<evidence type="ECO:0000256" key="1">
    <source>
        <dbReference type="SAM" id="SignalP"/>
    </source>
</evidence>
<dbReference type="Proteomes" id="UP001232148">
    <property type="component" value="Unassembled WGS sequence"/>
</dbReference>
<name>A0AAD9M383_9PEZI</name>
<evidence type="ECO:0008006" key="4">
    <source>
        <dbReference type="Google" id="ProtNLM"/>
    </source>
</evidence>
<keyword evidence="1" id="KW-0732">Signal</keyword>